<proteinExistence type="predicted"/>
<sequence>MRLLNAEALLEDRIELHTVSDPVRDETQYAILSHTWGPDEVIFDDMKNLPTAKKKAAFAKIFATRKITVKYGFKYSFQKPSTPCFAGTPNVMNSDSLEKCRWFSRGWTLQELIAPLSLEFFDEEWNPIGSKDQLAAEVEATTGISQWILNRSSPLSSVPVAKRMAWAARRETTRLEDEAYCLLGIFDVNMPMIYGEGSKAFRRFQEEILRTTTDLSIFAWQQALDNTSSGYRVSRGILAESLSEFLQCSSIELNDDQFHFHEEISLTNRGVKLKVALRYGTIIIMDLQCYSRMPRERSTAGIILVCNFAAGTGLRFDLYTQTRLRESVEPERFVDPFTNIDDYGPLGHPYSLNL</sequence>
<dbReference type="AlphaFoldDB" id="A0AAE0K2B3"/>
<evidence type="ECO:0000259" key="1">
    <source>
        <dbReference type="Pfam" id="PF26640"/>
    </source>
</evidence>
<reference evidence="2" key="2">
    <citation type="submission" date="2023-06" db="EMBL/GenBank/DDBJ databases">
        <authorList>
            <consortium name="Lawrence Berkeley National Laboratory"/>
            <person name="Haridas S."/>
            <person name="Hensen N."/>
            <person name="Bonometti L."/>
            <person name="Westerberg I."/>
            <person name="Brannstrom I.O."/>
            <person name="Guillou S."/>
            <person name="Cros-Aarteil S."/>
            <person name="Calhoun S."/>
            <person name="Kuo A."/>
            <person name="Mondo S."/>
            <person name="Pangilinan J."/>
            <person name="Riley R."/>
            <person name="LaButti K."/>
            <person name="Andreopoulos B."/>
            <person name="Lipzen A."/>
            <person name="Chen C."/>
            <person name="Yanf M."/>
            <person name="Daum C."/>
            <person name="Ng V."/>
            <person name="Clum A."/>
            <person name="Steindorff A."/>
            <person name="Ohm R."/>
            <person name="Martin F."/>
            <person name="Silar P."/>
            <person name="Natvig D."/>
            <person name="Lalanne C."/>
            <person name="Gautier V."/>
            <person name="Ament-velasquez S.L."/>
            <person name="Kruys A."/>
            <person name="Hutchinson M.I."/>
            <person name="Powell A.J."/>
            <person name="Barry K."/>
            <person name="Miller A.N."/>
            <person name="Grigoriev I.V."/>
            <person name="Debuchy R."/>
            <person name="Gladieux P."/>
            <person name="Thoren M.H."/>
            <person name="Johannesson H."/>
        </authorList>
    </citation>
    <scope>NUCLEOTIDE SEQUENCE</scope>
    <source>
        <strain evidence="2">CBS 232.78</strain>
    </source>
</reference>
<keyword evidence="3" id="KW-1185">Reference proteome</keyword>
<organism evidence="2 3">
    <name type="scientific">Podospora didyma</name>
    <dbReference type="NCBI Taxonomy" id="330526"/>
    <lineage>
        <taxon>Eukaryota</taxon>
        <taxon>Fungi</taxon>
        <taxon>Dikarya</taxon>
        <taxon>Ascomycota</taxon>
        <taxon>Pezizomycotina</taxon>
        <taxon>Sordariomycetes</taxon>
        <taxon>Sordariomycetidae</taxon>
        <taxon>Sordariales</taxon>
        <taxon>Podosporaceae</taxon>
        <taxon>Podospora</taxon>
    </lineage>
</organism>
<dbReference type="Proteomes" id="UP001285441">
    <property type="component" value="Unassembled WGS sequence"/>
</dbReference>
<feature type="domain" description="DUF8212" evidence="1">
    <location>
        <begin position="199"/>
        <end position="236"/>
    </location>
</feature>
<dbReference type="InterPro" id="IPR058525">
    <property type="entry name" value="DUF8212"/>
</dbReference>
<evidence type="ECO:0000313" key="3">
    <source>
        <dbReference type="Proteomes" id="UP001285441"/>
    </source>
</evidence>
<accession>A0AAE0K2B3</accession>
<gene>
    <name evidence="2" type="ORF">B0H63DRAFT_528661</name>
</gene>
<dbReference type="PANTHER" id="PTHR10622">
    <property type="entry name" value="HET DOMAIN-CONTAINING PROTEIN"/>
    <property type="match status" value="1"/>
</dbReference>
<comment type="caution">
    <text evidence="2">The sequence shown here is derived from an EMBL/GenBank/DDBJ whole genome shotgun (WGS) entry which is preliminary data.</text>
</comment>
<protein>
    <recommendedName>
        <fullName evidence="1">DUF8212 domain-containing protein</fullName>
    </recommendedName>
</protein>
<evidence type="ECO:0000313" key="2">
    <source>
        <dbReference type="EMBL" id="KAK3368290.1"/>
    </source>
</evidence>
<name>A0AAE0K2B3_9PEZI</name>
<reference evidence="2" key="1">
    <citation type="journal article" date="2023" name="Mol. Phylogenet. Evol.">
        <title>Genome-scale phylogeny and comparative genomics of the fungal order Sordariales.</title>
        <authorList>
            <person name="Hensen N."/>
            <person name="Bonometti L."/>
            <person name="Westerberg I."/>
            <person name="Brannstrom I.O."/>
            <person name="Guillou S."/>
            <person name="Cros-Aarteil S."/>
            <person name="Calhoun S."/>
            <person name="Haridas S."/>
            <person name="Kuo A."/>
            <person name="Mondo S."/>
            <person name="Pangilinan J."/>
            <person name="Riley R."/>
            <person name="LaButti K."/>
            <person name="Andreopoulos B."/>
            <person name="Lipzen A."/>
            <person name="Chen C."/>
            <person name="Yan M."/>
            <person name="Daum C."/>
            <person name="Ng V."/>
            <person name="Clum A."/>
            <person name="Steindorff A."/>
            <person name="Ohm R.A."/>
            <person name="Martin F."/>
            <person name="Silar P."/>
            <person name="Natvig D.O."/>
            <person name="Lalanne C."/>
            <person name="Gautier V."/>
            <person name="Ament-Velasquez S.L."/>
            <person name="Kruys A."/>
            <person name="Hutchinson M.I."/>
            <person name="Powell A.J."/>
            <person name="Barry K."/>
            <person name="Miller A.N."/>
            <person name="Grigoriev I.V."/>
            <person name="Debuchy R."/>
            <person name="Gladieux P."/>
            <person name="Hiltunen Thoren M."/>
            <person name="Johannesson H."/>
        </authorList>
    </citation>
    <scope>NUCLEOTIDE SEQUENCE</scope>
    <source>
        <strain evidence="2">CBS 232.78</strain>
    </source>
</reference>
<dbReference type="EMBL" id="JAULSW010000010">
    <property type="protein sequence ID" value="KAK3368290.1"/>
    <property type="molecule type" value="Genomic_DNA"/>
</dbReference>
<dbReference type="Pfam" id="PF26640">
    <property type="entry name" value="DUF8212"/>
    <property type="match status" value="1"/>
</dbReference>
<dbReference type="PANTHER" id="PTHR10622:SF12">
    <property type="entry name" value="HET DOMAIN-CONTAINING PROTEIN"/>
    <property type="match status" value="1"/>
</dbReference>